<evidence type="ECO:0000256" key="2">
    <source>
        <dbReference type="ARBA" id="ARBA00005931"/>
    </source>
</evidence>
<feature type="transmembrane region" description="Helical" evidence="9">
    <location>
        <begin position="162"/>
        <end position="182"/>
    </location>
</feature>
<evidence type="ECO:0000256" key="8">
    <source>
        <dbReference type="ARBA" id="ARBA00023136"/>
    </source>
</evidence>
<dbReference type="Proteomes" id="UP000008810">
    <property type="component" value="Chromosome 4"/>
</dbReference>
<feature type="transmembrane region" description="Helical" evidence="9">
    <location>
        <begin position="380"/>
        <end position="401"/>
    </location>
</feature>
<feature type="transmembrane region" description="Helical" evidence="9">
    <location>
        <begin position="125"/>
        <end position="142"/>
    </location>
</feature>
<keyword evidence="8 9" id="KW-0472">Membrane</keyword>
<dbReference type="PANTHER" id="PTHR31081:SF5">
    <property type="entry name" value="UREIDE PERMEASE 1-RELATED"/>
    <property type="match status" value="1"/>
</dbReference>
<keyword evidence="12" id="KW-1185">Reference proteome</keyword>
<feature type="transmembrane region" description="Helical" evidence="9">
    <location>
        <begin position="279"/>
        <end position="300"/>
    </location>
</feature>
<dbReference type="GO" id="GO:0016020">
    <property type="term" value="C:membrane"/>
    <property type="evidence" value="ECO:0000318"/>
    <property type="project" value="GO_Central"/>
</dbReference>
<reference evidence="11" key="3">
    <citation type="submission" date="2018-08" db="UniProtKB">
        <authorList>
            <consortium name="EnsemblPlants"/>
        </authorList>
    </citation>
    <scope>IDENTIFICATION</scope>
    <source>
        <strain evidence="11">cv. Bd21</strain>
    </source>
</reference>
<dbReference type="GO" id="GO:0005524">
    <property type="term" value="F:ATP binding"/>
    <property type="evidence" value="ECO:0007669"/>
    <property type="project" value="UniProtKB-KW"/>
</dbReference>
<proteinExistence type="inferred from homology"/>
<evidence type="ECO:0000256" key="9">
    <source>
        <dbReference type="SAM" id="Phobius"/>
    </source>
</evidence>
<keyword evidence="5" id="KW-0547">Nucleotide-binding</keyword>
<reference evidence="10 11" key="1">
    <citation type="journal article" date="2010" name="Nature">
        <title>Genome sequencing and analysis of the model grass Brachypodium distachyon.</title>
        <authorList>
            <consortium name="International Brachypodium Initiative"/>
        </authorList>
    </citation>
    <scope>NUCLEOTIDE SEQUENCE [LARGE SCALE GENOMIC DNA]</scope>
    <source>
        <strain evidence="10 11">Bd21</strain>
    </source>
</reference>
<dbReference type="GO" id="GO:0005274">
    <property type="term" value="F:allantoin:proton symporter activity"/>
    <property type="evidence" value="ECO:0000318"/>
    <property type="project" value="GO_Central"/>
</dbReference>
<dbReference type="ExpressionAtlas" id="A0A2K2CKX2">
    <property type="expression patterns" value="baseline"/>
</dbReference>
<dbReference type="EMBL" id="CM000883">
    <property type="protein sequence ID" value="PNT62673.1"/>
    <property type="molecule type" value="Genomic_DNA"/>
</dbReference>
<evidence type="ECO:0000313" key="10">
    <source>
        <dbReference type="EMBL" id="PNT62673.1"/>
    </source>
</evidence>
<dbReference type="GO" id="GO:0015505">
    <property type="term" value="F:uracil:monoatomic cation symporter activity"/>
    <property type="evidence" value="ECO:0000318"/>
    <property type="project" value="GO_Central"/>
</dbReference>
<keyword evidence="6" id="KW-0067">ATP-binding</keyword>
<evidence type="ECO:0000256" key="6">
    <source>
        <dbReference type="ARBA" id="ARBA00022840"/>
    </source>
</evidence>
<name>A0A2K2CKX2_BRADI</name>
<evidence type="ECO:0000256" key="5">
    <source>
        <dbReference type="ARBA" id="ARBA00022741"/>
    </source>
</evidence>
<evidence type="ECO:0000256" key="1">
    <source>
        <dbReference type="ARBA" id="ARBA00004141"/>
    </source>
</evidence>
<evidence type="ECO:0000256" key="7">
    <source>
        <dbReference type="ARBA" id="ARBA00022989"/>
    </source>
</evidence>
<comment type="similarity">
    <text evidence="2">Belongs to the plant ureide permease (TC 2.A.7.19) family.</text>
</comment>
<dbReference type="AlphaFoldDB" id="A0A2K2CKX2"/>
<keyword evidence="4 9" id="KW-0812">Transmembrane</keyword>
<sequence>MFMVEDKGGAIALMVVSLLAGDACHTYLDYSISNLLAAVLIALTFGQLGDAQPNFFTQLRQDNWHSVLFAIGGGAALSIGNVCTQYGWAYAGLSLTEVIVSSMIVVACVELCFCFPFINEKQLSYLSVKIDVSILVVISSLSRKYCTTLNYFLDNKINRATILFPGVACFFVAAVLGAALHGSNKADIKRKLHPLNAAENGESRATGATRPKAGSKEYLIQLEQQRSIKVLESNKFTGIAIVFFAGFLMSLFSPAFNLATNDQWHFLKDGVPHLVVYTAFFYFSISSFVIGVGFNIWFLYHPIASVEVSSFTAYLKDWKGRHWALLAGLLCGFDNGLEFMGGQAADYAAADAVEALPLVSTFWAILLLKEYWRSSKKTYILLVSMMFTFVAAVALLMASAVSSK</sequence>
<organism evidence="10">
    <name type="scientific">Brachypodium distachyon</name>
    <name type="common">Purple false brome</name>
    <name type="synonym">Trachynia distachya</name>
    <dbReference type="NCBI Taxonomy" id="15368"/>
    <lineage>
        <taxon>Eukaryota</taxon>
        <taxon>Viridiplantae</taxon>
        <taxon>Streptophyta</taxon>
        <taxon>Embryophyta</taxon>
        <taxon>Tracheophyta</taxon>
        <taxon>Spermatophyta</taxon>
        <taxon>Magnoliopsida</taxon>
        <taxon>Liliopsida</taxon>
        <taxon>Poales</taxon>
        <taxon>Poaceae</taxon>
        <taxon>BOP clade</taxon>
        <taxon>Pooideae</taxon>
        <taxon>Stipodae</taxon>
        <taxon>Brachypodieae</taxon>
        <taxon>Brachypodium</taxon>
    </lineage>
</organism>
<dbReference type="InterPro" id="IPR009834">
    <property type="entry name" value="Ureide_permease"/>
</dbReference>
<dbReference type="InParanoid" id="A0A2K2CKX2"/>
<feature type="transmembrane region" description="Helical" evidence="9">
    <location>
        <begin position="236"/>
        <end position="259"/>
    </location>
</feature>
<dbReference type="Pfam" id="PF07168">
    <property type="entry name" value="Ureide_permease"/>
    <property type="match status" value="2"/>
</dbReference>
<reference evidence="10" key="2">
    <citation type="submission" date="2017-06" db="EMBL/GenBank/DDBJ databases">
        <title>WGS assembly of Brachypodium distachyon.</title>
        <authorList>
            <consortium name="The International Brachypodium Initiative"/>
            <person name="Lucas S."/>
            <person name="Harmon-Smith M."/>
            <person name="Lail K."/>
            <person name="Tice H."/>
            <person name="Grimwood J."/>
            <person name="Bruce D."/>
            <person name="Barry K."/>
            <person name="Shu S."/>
            <person name="Lindquist E."/>
            <person name="Wang M."/>
            <person name="Pitluck S."/>
            <person name="Vogel J.P."/>
            <person name="Garvin D.F."/>
            <person name="Mockler T.C."/>
            <person name="Schmutz J."/>
            <person name="Rokhsar D."/>
            <person name="Bevan M.W."/>
        </authorList>
    </citation>
    <scope>NUCLEOTIDE SEQUENCE</scope>
    <source>
        <strain evidence="10">Bd21</strain>
    </source>
</reference>
<keyword evidence="7 9" id="KW-1133">Transmembrane helix</keyword>
<accession>A0A2K2CKX2</accession>
<evidence type="ECO:0000313" key="11">
    <source>
        <dbReference type="EnsemblPlants" id="PNT62673"/>
    </source>
</evidence>
<dbReference type="OrthoDB" id="1910534at2759"/>
<comment type="subcellular location">
    <subcellularLocation>
        <location evidence="1">Membrane</location>
        <topology evidence="1">Multi-pass membrane protein</topology>
    </subcellularLocation>
</comment>
<dbReference type="InterPro" id="IPR030189">
    <property type="entry name" value="UPS_plant"/>
</dbReference>
<evidence type="ECO:0000256" key="4">
    <source>
        <dbReference type="ARBA" id="ARBA00022692"/>
    </source>
</evidence>
<feature type="transmembrane region" description="Helical" evidence="9">
    <location>
        <begin position="30"/>
        <end position="46"/>
    </location>
</feature>
<keyword evidence="3" id="KW-0813">Transport</keyword>
<dbReference type="Gramene" id="PNT62673">
    <property type="protein sequence ID" value="PNT62673"/>
    <property type="gene ID" value="BRADI_4g06780v3"/>
</dbReference>
<gene>
    <name evidence="10" type="ORF">BRADI_4g06780v3</name>
</gene>
<evidence type="ECO:0000256" key="3">
    <source>
        <dbReference type="ARBA" id="ARBA00022448"/>
    </source>
</evidence>
<feature type="transmembrane region" description="Helical" evidence="9">
    <location>
        <begin position="67"/>
        <end position="87"/>
    </location>
</feature>
<dbReference type="STRING" id="15368.A0A2K2CKX2"/>
<evidence type="ECO:0008006" key="13">
    <source>
        <dbReference type="Google" id="ProtNLM"/>
    </source>
</evidence>
<dbReference type="PANTHER" id="PTHR31081">
    <property type="entry name" value="UREIDE PERMEASE 1-RELATED-RELATED"/>
    <property type="match status" value="1"/>
</dbReference>
<evidence type="ECO:0000313" key="12">
    <source>
        <dbReference type="Proteomes" id="UP000008810"/>
    </source>
</evidence>
<protein>
    <recommendedName>
        <fullName evidence="13">Ureide permease</fullName>
    </recommendedName>
</protein>
<feature type="transmembrane region" description="Helical" evidence="9">
    <location>
        <begin position="99"/>
        <end position="118"/>
    </location>
</feature>
<dbReference type="EnsemblPlants" id="PNT62673">
    <property type="protein sequence ID" value="PNT62673"/>
    <property type="gene ID" value="BRADI_4g06780v3"/>
</dbReference>